<keyword evidence="3" id="KW-0349">Heme</keyword>
<keyword evidence="6" id="KW-0408">Iron</keyword>
<evidence type="ECO:0000256" key="7">
    <source>
        <dbReference type="ARBA" id="ARBA00025795"/>
    </source>
</evidence>
<evidence type="ECO:0000256" key="3">
    <source>
        <dbReference type="ARBA" id="ARBA00022617"/>
    </source>
</evidence>
<evidence type="ECO:0000256" key="4">
    <source>
        <dbReference type="ARBA" id="ARBA00022723"/>
    </source>
</evidence>
<dbReference type="EMBL" id="QGDH01000149">
    <property type="protein sequence ID" value="RAR04720.1"/>
    <property type="molecule type" value="Genomic_DNA"/>
</dbReference>
<keyword evidence="4" id="KW-0479">Metal-binding</keyword>
<comment type="cofactor">
    <cofactor evidence="1">
        <name>heme b</name>
        <dbReference type="ChEBI" id="CHEBI:60344"/>
    </cofactor>
</comment>
<dbReference type="GO" id="GO:0046872">
    <property type="term" value="F:metal ion binding"/>
    <property type="evidence" value="ECO:0007669"/>
    <property type="project" value="UniProtKB-KW"/>
</dbReference>
<gene>
    <name evidence="9" type="ORF">DDE83_007713</name>
</gene>
<evidence type="ECO:0000256" key="6">
    <source>
        <dbReference type="ARBA" id="ARBA00023004"/>
    </source>
</evidence>
<dbReference type="STRING" id="183478.A0A364MVD8"/>
<evidence type="ECO:0000256" key="2">
    <source>
        <dbReference type="ARBA" id="ARBA00022559"/>
    </source>
</evidence>
<comment type="caution">
    <text evidence="9">The sequence shown here is derived from an EMBL/GenBank/DDBJ whole genome shotgun (WGS) entry which is preliminary data.</text>
</comment>
<organism evidence="9 10">
    <name type="scientific">Stemphylium lycopersici</name>
    <name type="common">Tomato gray leaf spot disease fungus</name>
    <name type="synonym">Thyrospora lycopersici</name>
    <dbReference type="NCBI Taxonomy" id="183478"/>
    <lineage>
        <taxon>Eukaryota</taxon>
        <taxon>Fungi</taxon>
        <taxon>Dikarya</taxon>
        <taxon>Ascomycota</taxon>
        <taxon>Pezizomycotina</taxon>
        <taxon>Dothideomycetes</taxon>
        <taxon>Pleosporomycetidae</taxon>
        <taxon>Pleosporales</taxon>
        <taxon>Pleosporineae</taxon>
        <taxon>Pleosporaceae</taxon>
        <taxon>Stemphylium</taxon>
    </lineage>
</organism>
<evidence type="ECO:0000259" key="8">
    <source>
        <dbReference type="PROSITE" id="PS51405"/>
    </source>
</evidence>
<dbReference type="AlphaFoldDB" id="A0A364MVD8"/>
<dbReference type="InterPro" id="IPR036851">
    <property type="entry name" value="Chloroperoxidase-like_sf"/>
</dbReference>
<reference evidence="10" key="1">
    <citation type="submission" date="2018-05" db="EMBL/GenBank/DDBJ databases">
        <title>Draft genome sequence of Stemphylium lycopersici strain CIDEFI 213.</title>
        <authorList>
            <person name="Medina R."/>
            <person name="Franco M.E.E."/>
            <person name="Lucentini C.G."/>
            <person name="Saparrat M.C.N."/>
            <person name="Balatti P.A."/>
        </authorList>
    </citation>
    <scope>NUCLEOTIDE SEQUENCE [LARGE SCALE GENOMIC DNA]</scope>
    <source>
        <strain evidence="10">CIDEFI 213</strain>
    </source>
</reference>
<dbReference type="InterPro" id="IPR000028">
    <property type="entry name" value="Chloroperoxidase"/>
</dbReference>
<dbReference type="Proteomes" id="UP000249619">
    <property type="component" value="Unassembled WGS sequence"/>
</dbReference>
<comment type="similarity">
    <text evidence="7">Belongs to the chloroperoxidase family.</text>
</comment>
<dbReference type="Gene3D" id="1.10.489.10">
    <property type="entry name" value="Chloroperoxidase-like"/>
    <property type="match status" value="1"/>
</dbReference>
<accession>A0A364MVD8</accession>
<dbReference type="EC" id="1.11.1.7" evidence="9"/>
<dbReference type="PANTHER" id="PTHR33577">
    <property type="entry name" value="STERIGMATOCYSTIN BIOSYNTHESIS PEROXIDASE STCC-RELATED"/>
    <property type="match status" value="1"/>
</dbReference>
<feature type="domain" description="Heme haloperoxidase family profile" evidence="8">
    <location>
        <begin position="27"/>
        <end position="232"/>
    </location>
</feature>
<dbReference type="SUPFAM" id="SSF47571">
    <property type="entry name" value="Cloroperoxidase"/>
    <property type="match status" value="1"/>
</dbReference>
<dbReference type="PANTHER" id="PTHR33577:SF7">
    <property type="entry name" value="HEME HALOPEROXIDASE FAMILY PROFILE DOMAIN-CONTAINING PROTEIN"/>
    <property type="match status" value="1"/>
</dbReference>
<evidence type="ECO:0000256" key="1">
    <source>
        <dbReference type="ARBA" id="ARBA00001970"/>
    </source>
</evidence>
<keyword evidence="5 9" id="KW-0560">Oxidoreductase</keyword>
<evidence type="ECO:0000313" key="9">
    <source>
        <dbReference type="EMBL" id="RAR04720.1"/>
    </source>
</evidence>
<dbReference type="Pfam" id="PF01328">
    <property type="entry name" value="Peroxidase_2"/>
    <property type="match status" value="1"/>
</dbReference>
<evidence type="ECO:0000256" key="5">
    <source>
        <dbReference type="ARBA" id="ARBA00023002"/>
    </source>
</evidence>
<protein>
    <submittedName>
        <fullName evidence="9">Chloroperoxidase-like protein</fullName>
        <ecNumber evidence="9">1.11.1.7</ecNumber>
    </submittedName>
</protein>
<name>A0A364MVD8_STELY</name>
<evidence type="ECO:0000313" key="10">
    <source>
        <dbReference type="Proteomes" id="UP000249619"/>
    </source>
</evidence>
<dbReference type="PROSITE" id="PS51405">
    <property type="entry name" value="HEME_HALOPEROXIDASE"/>
    <property type="match status" value="1"/>
</dbReference>
<proteinExistence type="inferred from homology"/>
<keyword evidence="2 9" id="KW-0575">Peroxidase</keyword>
<sequence>MKLATILTTSAATLASARPQYGVEPANPHEWMAAGPNDFRGPCPMLNTLANHGFLPRDGRNFTQDNVVKGLKEGLNFNGSLGALMWEQAIIANPEPNATFFTLDQLNVHNLLEHDASLTRTDAAFGNNHVFNETVYNASKQFWTEEIVTAEMLVNSKLFRQIESRATNPNYTFTTTTEEFSLGEIAAPMIAFGSLEEGTVPQKERLPFELGWTQKTDEITLMKITAMTELVRNATNLFTGGNTAEDSPHSKRDLHGVLF</sequence>
<keyword evidence="10" id="KW-1185">Reference proteome</keyword>
<dbReference type="GO" id="GO:0140825">
    <property type="term" value="F:lactoperoxidase activity"/>
    <property type="evidence" value="ECO:0007669"/>
    <property type="project" value="UniProtKB-EC"/>
</dbReference>